<reference evidence="1 2" key="1">
    <citation type="submission" date="2020-04" db="EMBL/GenBank/DDBJ databases">
        <title>Novel species.</title>
        <authorList>
            <person name="Teo W.F.A."/>
            <person name="Lipun K."/>
            <person name="Srisuk N."/>
            <person name="Duangmal K."/>
        </authorList>
    </citation>
    <scope>NUCLEOTIDE SEQUENCE [LARGE SCALE GENOMIC DNA]</scope>
    <source>
        <strain evidence="1 2">K13G38</strain>
    </source>
</reference>
<organism evidence="1 2">
    <name type="scientific">Amycolatopsis acididurans</name>
    <dbReference type="NCBI Taxonomy" id="2724524"/>
    <lineage>
        <taxon>Bacteria</taxon>
        <taxon>Bacillati</taxon>
        <taxon>Actinomycetota</taxon>
        <taxon>Actinomycetes</taxon>
        <taxon>Pseudonocardiales</taxon>
        <taxon>Pseudonocardiaceae</taxon>
        <taxon>Amycolatopsis</taxon>
    </lineage>
</organism>
<sequence>MPKYDAGAVSTSAIETLLSDLGHAKALGQLTWSRLRPQTRQAVIDVRTEVMDCETGMLRMYVADARPDRIHVQYLINRVPVRRLDTNETHRGFPPDMTHKHTYVPNGAESAYIPDDIPAVPLGPTVAPGTYRAVFEAFASECFIELPEGYWTEPGR</sequence>
<evidence type="ECO:0000313" key="2">
    <source>
        <dbReference type="Proteomes" id="UP000715441"/>
    </source>
</evidence>
<evidence type="ECO:0000313" key="1">
    <source>
        <dbReference type="EMBL" id="NKQ59377.1"/>
    </source>
</evidence>
<comment type="caution">
    <text evidence="1">The sequence shown here is derived from an EMBL/GenBank/DDBJ whole genome shotgun (WGS) entry which is preliminary data.</text>
</comment>
<proteinExistence type="predicted"/>
<dbReference type="RefSeq" id="WP_168524091.1">
    <property type="nucleotide sequence ID" value="NZ_JAAXLS010000095.1"/>
</dbReference>
<dbReference type="EMBL" id="JAAXLS010000095">
    <property type="protein sequence ID" value="NKQ59377.1"/>
    <property type="molecule type" value="Genomic_DNA"/>
</dbReference>
<dbReference type="Proteomes" id="UP000715441">
    <property type="component" value="Unassembled WGS sequence"/>
</dbReference>
<accession>A0ABX1JM86</accession>
<keyword evidence="2" id="KW-1185">Reference proteome</keyword>
<name>A0ABX1JM86_9PSEU</name>
<gene>
    <name evidence="1" type="ORF">HFP15_41740</name>
</gene>
<protein>
    <submittedName>
        <fullName evidence="1">Uncharacterized protein</fullName>
    </submittedName>
</protein>